<dbReference type="Proteomes" id="UP001246244">
    <property type="component" value="Unassembled WGS sequence"/>
</dbReference>
<accession>A0ABU2D0D0</accession>
<proteinExistence type="predicted"/>
<evidence type="ECO:0000313" key="1">
    <source>
        <dbReference type="EMBL" id="MDR7665292.1"/>
    </source>
</evidence>
<gene>
    <name evidence="1" type="ORF">RG963_05735</name>
</gene>
<dbReference type="RefSeq" id="WP_310575317.1">
    <property type="nucleotide sequence ID" value="NZ_JAVKPK010000017.1"/>
</dbReference>
<dbReference type="EMBL" id="JAVKPK010000017">
    <property type="protein sequence ID" value="MDR7665292.1"/>
    <property type="molecule type" value="Genomic_DNA"/>
</dbReference>
<evidence type="ECO:0008006" key="3">
    <source>
        <dbReference type="Google" id="ProtNLM"/>
    </source>
</evidence>
<keyword evidence="2" id="KW-1185">Reference proteome</keyword>
<comment type="caution">
    <text evidence="1">The sequence shown here is derived from an EMBL/GenBank/DDBJ whole genome shotgun (WGS) entry which is preliminary data.</text>
</comment>
<name>A0ABU2D0D0_9EURY</name>
<organism evidence="1 2">
    <name type="scientific">Methanosarcina baikalica</name>
    <dbReference type="NCBI Taxonomy" id="3073890"/>
    <lineage>
        <taxon>Archaea</taxon>
        <taxon>Methanobacteriati</taxon>
        <taxon>Methanobacteriota</taxon>
        <taxon>Stenosarchaea group</taxon>
        <taxon>Methanomicrobia</taxon>
        <taxon>Methanosarcinales</taxon>
        <taxon>Methanosarcinaceae</taxon>
        <taxon>Methanosarcina</taxon>
    </lineage>
</organism>
<evidence type="ECO:0000313" key="2">
    <source>
        <dbReference type="Proteomes" id="UP001246244"/>
    </source>
</evidence>
<reference evidence="2" key="1">
    <citation type="submission" date="2023-07" db="EMBL/GenBank/DDBJ databases">
        <title>Whole-genome sequencing of a new Methanosarcina sp. Z-7115.</title>
        <authorList>
            <person name="Zhilina T.N."/>
            <person name="Merkel A.Y."/>
        </authorList>
    </citation>
    <scope>NUCLEOTIDE SEQUENCE [LARGE SCALE GENOMIC DNA]</scope>
    <source>
        <strain evidence="2">Z-7115</strain>
    </source>
</reference>
<protein>
    <recommendedName>
        <fullName evidence="3">Threonine synthase</fullName>
    </recommendedName>
</protein>
<sequence>MIADGKKQYKSYSAAVRRAVGVTFNEKEEMLACMTGGNTTGSTFALQQVACLPGKKEGYQGEV</sequence>